<dbReference type="PROSITE" id="PS50404">
    <property type="entry name" value="GST_NTER"/>
    <property type="match status" value="1"/>
</dbReference>
<dbReference type="SUPFAM" id="SSF52833">
    <property type="entry name" value="Thioredoxin-like"/>
    <property type="match status" value="1"/>
</dbReference>
<name>A0A6P1T3S5_9RHOB</name>
<feature type="domain" description="GST N-terminal" evidence="1">
    <location>
        <begin position="36"/>
        <end position="119"/>
    </location>
</feature>
<keyword evidence="4" id="KW-1185">Reference proteome</keyword>
<protein>
    <submittedName>
        <fullName evidence="3">Glutathione transferase GstA</fullName>
    </submittedName>
</protein>
<dbReference type="EMBL" id="CP046620">
    <property type="protein sequence ID" value="QHQ36126.1"/>
    <property type="molecule type" value="Genomic_DNA"/>
</dbReference>
<dbReference type="CDD" id="cd03188">
    <property type="entry name" value="GST_C_Beta"/>
    <property type="match status" value="1"/>
</dbReference>
<dbReference type="CDD" id="cd03057">
    <property type="entry name" value="GST_N_Beta"/>
    <property type="match status" value="1"/>
</dbReference>
<reference evidence="3 4" key="1">
    <citation type="submission" date="2019-12" db="EMBL/GenBank/DDBJ databases">
        <title>Complete genome sequence of Algicella marina strain 9Alg 56(T) isolated from the red alga Tichocarpus crinitus.</title>
        <authorList>
            <person name="Kim S.-G."/>
            <person name="Nedashkovskaya O.I."/>
        </authorList>
    </citation>
    <scope>NUCLEOTIDE SEQUENCE [LARGE SCALE GENOMIC DNA]</scope>
    <source>
        <strain evidence="3 4">9Alg 56</strain>
    </source>
</reference>
<dbReference type="PANTHER" id="PTHR44051:SF8">
    <property type="entry name" value="GLUTATHIONE S-TRANSFERASE GSTA"/>
    <property type="match status" value="1"/>
</dbReference>
<evidence type="ECO:0000259" key="1">
    <source>
        <dbReference type="PROSITE" id="PS50404"/>
    </source>
</evidence>
<dbReference type="Gene3D" id="3.40.30.10">
    <property type="entry name" value="Glutaredoxin"/>
    <property type="match status" value="1"/>
</dbReference>
<dbReference type="InterPro" id="IPR004045">
    <property type="entry name" value="Glutathione_S-Trfase_N"/>
</dbReference>
<dbReference type="InterPro" id="IPR036249">
    <property type="entry name" value="Thioredoxin-like_sf"/>
</dbReference>
<dbReference type="AlphaFoldDB" id="A0A6P1T3S5"/>
<organism evidence="3 4">
    <name type="scientific">Algicella marina</name>
    <dbReference type="NCBI Taxonomy" id="2683284"/>
    <lineage>
        <taxon>Bacteria</taxon>
        <taxon>Pseudomonadati</taxon>
        <taxon>Pseudomonadota</taxon>
        <taxon>Alphaproteobacteria</taxon>
        <taxon>Rhodobacterales</taxon>
        <taxon>Paracoccaceae</taxon>
        <taxon>Algicella</taxon>
    </lineage>
</organism>
<dbReference type="InterPro" id="IPR040079">
    <property type="entry name" value="Glutathione_S-Trfase"/>
</dbReference>
<proteinExistence type="predicted"/>
<dbReference type="SFLD" id="SFLDG00358">
    <property type="entry name" value="Main_(cytGST)"/>
    <property type="match status" value="1"/>
</dbReference>
<dbReference type="KEGG" id="amaq:GO499_13590"/>
<dbReference type="SUPFAM" id="SSF47616">
    <property type="entry name" value="GST C-terminal domain-like"/>
    <property type="match status" value="1"/>
</dbReference>
<sequence length="240" mass="26690">MQANLPFGRRVHPNDEKALPAVRILFGRLRPPTTRKILMKLYYIPSACSLAVHIALRQVGVVPELVRYDPVTGKDETGAALKDVNPKGYVPTLIDKDGDVLTEVVATLVELDGRYPEAELLPVGGADRRRALEWLAYTSAELHRNFILPLFMDVPQTEDITAARAKVEMRLEHAAANVSASGPYFMGAQIGAVDFYLLVMMLWTGPAKVNLEQWPQMVAYRDRLLAVEPVREAMKAEGLI</sequence>
<dbReference type="Gene3D" id="1.20.1050.10">
    <property type="match status" value="1"/>
</dbReference>
<feature type="domain" description="GST C-terminal" evidence="2">
    <location>
        <begin position="124"/>
        <end position="240"/>
    </location>
</feature>
<dbReference type="InterPro" id="IPR036282">
    <property type="entry name" value="Glutathione-S-Trfase_C_sf"/>
</dbReference>
<dbReference type="PANTHER" id="PTHR44051">
    <property type="entry name" value="GLUTATHIONE S-TRANSFERASE-RELATED"/>
    <property type="match status" value="1"/>
</dbReference>
<dbReference type="SFLD" id="SFLDS00019">
    <property type="entry name" value="Glutathione_Transferase_(cytos"/>
    <property type="match status" value="1"/>
</dbReference>
<keyword evidence="3" id="KW-0808">Transferase</keyword>
<evidence type="ECO:0000313" key="4">
    <source>
        <dbReference type="Proteomes" id="UP000464495"/>
    </source>
</evidence>
<dbReference type="GO" id="GO:0016740">
    <property type="term" value="F:transferase activity"/>
    <property type="evidence" value="ECO:0007669"/>
    <property type="project" value="UniProtKB-KW"/>
</dbReference>
<evidence type="ECO:0000313" key="3">
    <source>
        <dbReference type="EMBL" id="QHQ36126.1"/>
    </source>
</evidence>
<dbReference type="InterPro" id="IPR010987">
    <property type="entry name" value="Glutathione-S-Trfase_C-like"/>
</dbReference>
<gene>
    <name evidence="3" type="ORF">GO499_13590</name>
</gene>
<dbReference type="Proteomes" id="UP000464495">
    <property type="component" value="Chromosome"/>
</dbReference>
<evidence type="ECO:0000259" key="2">
    <source>
        <dbReference type="PROSITE" id="PS50405"/>
    </source>
</evidence>
<dbReference type="PROSITE" id="PS50405">
    <property type="entry name" value="GST_CTER"/>
    <property type="match status" value="1"/>
</dbReference>
<dbReference type="Pfam" id="PF13409">
    <property type="entry name" value="GST_N_2"/>
    <property type="match status" value="1"/>
</dbReference>
<accession>A0A6P1T3S5</accession>